<dbReference type="PANTHER" id="PTHR30329:SF21">
    <property type="entry name" value="LIPOPROTEIN YIAD-RELATED"/>
    <property type="match status" value="1"/>
</dbReference>
<proteinExistence type="predicted"/>
<dbReference type="CDD" id="cd07185">
    <property type="entry name" value="OmpA_C-like"/>
    <property type="match status" value="1"/>
</dbReference>
<sequence length="261" mass="29159">MKKQIIFYLLLVLFGASSCGKKVKNLERELALKEEQVEQLEEQIQHMQSTNAGLLDRMADLSIVNKSGAESIQRSLESISQQYSFIQDLTTKIQSKDSLNLALVMNLKRSLANINDEDVQVEVKGGVVYVSISDKLLFRSGSSRITSEAEGVLAKLASVINDHDDLNVLVEGHTDDVPINNSCLEDNWDLSVKRATSVVRKLQEDYYVNPERLTAAGRSEYLPKVPNTSSDGRSSNRRTEIIITPKMDQFFKLLEAPPVAD</sequence>
<evidence type="ECO:0000313" key="4">
    <source>
        <dbReference type="EMBL" id="PHN02786.1"/>
    </source>
</evidence>
<evidence type="ECO:0000313" key="5">
    <source>
        <dbReference type="Proteomes" id="UP000223913"/>
    </source>
</evidence>
<feature type="domain" description="OmpA-like" evidence="3">
    <location>
        <begin position="125"/>
        <end position="247"/>
    </location>
</feature>
<comment type="caution">
    <text evidence="4">The sequence shown here is derived from an EMBL/GenBank/DDBJ whole genome shotgun (WGS) entry which is preliminary data.</text>
</comment>
<dbReference type="SUPFAM" id="SSF90257">
    <property type="entry name" value="Myosin rod fragments"/>
    <property type="match status" value="1"/>
</dbReference>
<accession>A0A2D0N324</accession>
<dbReference type="Pfam" id="PF00691">
    <property type="entry name" value="OmpA"/>
    <property type="match status" value="1"/>
</dbReference>
<dbReference type="Proteomes" id="UP000223913">
    <property type="component" value="Unassembled WGS sequence"/>
</dbReference>
<evidence type="ECO:0000256" key="1">
    <source>
        <dbReference type="PROSITE-ProRule" id="PRU00473"/>
    </source>
</evidence>
<dbReference type="InterPro" id="IPR006665">
    <property type="entry name" value="OmpA-like"/>
</dbReference>
<dbReference type="GO" id="GO:0016020">
    <property type="term" value="C:membrane"/>
    <property type="evidence" value="ECO:0007669"/>
    <property type="project" value="UniProtKB-UniRule"/>
</dbReference>
<dbReference type="OrthoDB" id="9815217at2"/>
<dbReference type="RefSeq" id="WP_099153726.1">
    <property type="nucleotide sequence ID" value="NZ_PDUD01000036.1"/>
</dbReference>
<name>A0A2D0N324_FLAN2</name>
<keyword evidence="5" id="KW-1185">Reference proteome</keyword>
<dbReference type="InterPro" id="IPR050330">
    <property type="entry name" value="Bact_OuterMem_StrucFunc"/>
</dbReference>
<keyword evidence="2" id="KW-0175">Coiled coil</keyword>
<dbReference type="PANTHER" id="PTHR30329">
    <property type="entry name" value="STATOR ELEMENT OF FLAGELLAR MOTOR COMPLEX"/>
    <property type="match status" value="1"/>
</dbReference>
<keyword evidence="1" id="KW-0472">Membrane</keyword>
<dbReference type="EMBL" id="PDUD01000036">
    <property type="protein sequence ID" value="PHN02786.1"/>
    <property type="molecule type" value="Genomic_DNA"/>
</dbReference>
<dbReference type="PROSITE" id="PS51123">
    <property type="entry name" value="OMPA_2"/>
    <property type="match status" value="1"/>
</dbReference>
<evidence type="ECO:0000256" key="2">
    <source>
        <dbReference type="SAM" id="Coils"/>
    </source>
</evidence>
<dbReference type="InterPro" id="IPR036737">
    <property type="entry name" value="OmpA-like_sf"/>
</dbReference>
<evidence type="ECO:0000259" key="3">
    <source>
        <dbReference type="PROSITE" id="PS51123"/>
    </source>
</evidence>
<protein>
    <recommendedName>
        <fullName evidence="3">OmpA-like domain-containing protein</fullName>
    </recommendedName>
</protein>
<dbReference type="Gene3D" id="3.30.1330.60">
    <property type="entry name" value="OmpA-like domain"/>
    <property type="match status" value="1"/>
</dbReference>
<dbReference type="AlphaFoldDB" id="A0A2D0N324"/>
<dbReference type="PROSITE" id="PS51257">
    <property type="entry name" value="PROKAR_LIPOPROTEIN"/>
    <property type="match status" value="1"/>
</dbReference>
<feature type="coiled-coil region" evidence="2">
    <location>
        <begin position="16"/>
        <end position="57"/>
    </location>
</feature>
<gene>
    <name evidence="4" type="ORF">CRP01_29835</name>
</gene>
<dbReference type="SUPFAM" id="SSF103088">
    <property type="entry name" value="OmpA-like"/>
    <property type="match status" value="1"/>
</dbReference>
<organism evidence="4 5">
    <name type="scientific">Flavilitoribacter nigricans (strain ATCC 23147 / DSM 23189 / NBRC 102662 / NCIMB 1420 / SS-2)</name>
    <name type="common">Lewinella nigricans</name>
    <dbReference type="NCBI Taxonomy" id="1122177"/>
    <lineage>
        <taxon>Bacteria</taxon>
        <taxon>Pseudomonadati</taxon>
        <taxon>Bacteroidota</taxon>
        <taxon>Saprospiria</taxon>
        <taxon>Saprospirales</taxon>
        <taxon>Lewinellaceae</taxon>
        <taxon>Flavilitoribacter</taxon>
    </lineage>
</organism>
<reference evidence="4 5" key="1">
    <citation type="submission" date="2017-10" db="EMBL/GenBank/DDBJ databases">
        <title>The draft genome sequence of Lewinella nigricans NBRC 102662.</title>
        <authorList>
            <person name="Wang K."/>
        </authorList>
    </citation>
    <scope>NUCLEOTIDE SEQUENCE [LARGE SCALE GENOMIC DNA]</scope>
    <source>
        <strain evidence="4 5">NBRC 102662</strain>
    </source>
</reference>